<dbReference type="SUPFAM" id="SSF51735">
    <property type="entry name" value="NAD(P)-binding Rossmann-fold domains"/>
    <property type="match status" value="1"/>
</dbReference>
<sequence length="366" mass="38805">MVSVDKTGDGLPVAPRIHNVVVTGSAGFIGTALLKRLSSDVSITSLRGIDILEPAGAGSGSTHTRADVLAPGLENLLVGADTVVHLAGVADAHNGDELAARTNIDGVLRVLDACASCGVTTIIRVVPTSIYGAWPTNPSELTEDSAIRPVPGFLPAVHAAEVERRLIDWRFDHPSIRVVTLRSAPVLGSGADHMWSRVLAGPMRLRVRGTEIDLQVVHPDDVASAISFAIVNGLDGPYNLCANGVITPESVDDLLGRSWVPALPAELLERLLVRASRLRIGEIPPEVVPYLQYPCVISNKKLLDAGWIPSYSSKEALEDALSDGVRGGVLATIDSLPARSWLRRAVVALGVLTLSSLLISRLRTKK</sequence>
<dbReference type="PANTHER" id="PTHR43245">
    <property type="entry name" value="BIFUNCTIONAL POLYMYXIN RESISTANCE PROTEIN ARNA"/>
    <property type="match status" value="1"/>
</dbReference>
<dbReference type="InterPro" id="IPR036291">
    <property type="entry name" value="NAD(P)-bd_dom_sf"/>
</dbReference>
<evidence type="ECO:0000259" key="1">
    <source>
        <dbReference type="Pfam" id="PF01370"/>
    </source>
</evidence>
<dbReference type="AlphaFoldDB" id="A0A6J6MD13"/>
<dbReference type="Gene3D" id="3.40.50.720">
    <property type="entry name" value="NAD(P)-binding Rossmann-like Domain"/>
    <property type="match status" value="1"/>
</dbReference>
<accession>A0A6J6MD13</accession>
<dbReference type="EMBL" id="CAEZWM010000228">
    <property type="protein sequence ID" value="CAB4670734.1"/>
    <property type="molecule type" value="Genomic_DNA"/>
</dbReference>
<dbReference type="InterPro" id="IPR050177">
    <property type="entry name" value="Lipid_A_modif_metabolic_enz"/>
</dbReference>
<organism evidence="2">
    <name type="scientific">freshwater metagenome</name>
    <dbReference type="NCBI Taxonomy" id="449393"/>
    <lineage>
        <taxon>unclassified sequences</taxon>
        <taxon>metagenomes</taxon>
        <taxon>ecological metagenomes</taxon>
    </lineage>
</organism>
<evidence type="ECO:0000313" key="2">
    <source>
        <dbReference type="EMBL" id="CAB4670734.1"/>
    </source>
</evidence>
<name>A0A6J6MD13_9ZZZZ</name>
<reference evidence="2" key="1">
    <citation type="submission" date="2020-05" db="EMBL/GenBank/DDBJ databases">
        <authorList>
            <person name="Chiriac C."/>
            <person name="Salcher M."/>
            <person name="Ghai R."/>
            <person name="Kavagutti S V."/>
        </authorList>
    </citation>
    <scope>NUCLEOTIDE SEQUENCE</scope>
</reference>
<dbReference type="InterPro" id="IPR001509">
    <property type="entry name" value="Epimerase_deHydtase"/>
</dbReference>
<protein>
    <submittedName>
        <fullName evidence="2">Unannotated protein</fullName>
    </submittedName>
</protein>
<dbReference type="Pfam" id="PF01370">
    <property type="entry name" value="Epimerase"/>
    <property type="match status" value="1"/>
</dbReference>
<gene>
    <name evidence="2" type="ORF">UFOPK2242_01442</name>
</gene>
<proteinExistence type="predicted"/>
<feature type="domain" description="NAD-dependent epimerase/dehydratase" evidence="1">
    <location>
        <begin position="20"/>
        <end position="239"/>
    </location>
</feature>